<dbReference type="PROSITE" id="PS51819">
    <property type="entry name" value="VOC"/>
    <property type="match status" value="1"/>
</dbReference>
<evidence type="ECO:0000313" key="2">
    <source>
        <dbReference type="EMBL" id="KAF2721458.1"/>
    </source>
</evidence>
<gene>
    <name evidence="2" type="ORF">K431DRAFT_284834</name>
</gene>
<sequence length="157" mass="18377">MSTQQVAFRPQVLGIHHIKLAVSNLDISIAWYERVLGAQRVPELDHIRIDGTRYAAVCRMDDWQGLYVELRVVEQTRALRELLWDPITLAVQEAQDLQEWLTWLERWRTSHSPILVGVRGWILVFEDPDGRRFRIFTREDHGGTEIPSVDDYWLGEA</sequence>
<evidence type="ECO:0000313" key="3">
    <source>
        <dbReference type="Proteomes" id="UP000799441"/>
    </source>
</evidence>
<dbReference type="InterPro" id="IPR004360">
    <property type="entry name" value="Glyas_Fos-R_dOase_dom"/>
</dbReference>
<feature type="domain" description="VOC" evidence="1">
    <location>
        <begin position="14"/>
        <end position="138"/>
    </location>
</feature>
<dbReference type="AlphaFoldDB" id="A0A9P4Q6F0"/>
<dbReference type="InterPro" id="IPR037523">
    <property type="entry name" value="VOC_core"/>
</dbReference>
<dbReference type="OrthoDB" id="3342959at2759"/>
<dbReference type="Pfam" id="PF00903">
    <property type="entry name" value="Glyoxalase"/>
    <property type="match status" value="1"/>
</dbReference>
<comment type="caution">
    <text evidence="2">The sequence shown here is derived from an EMBL/GenBank/DDBJ whole genome shotgun (WGS) entry which is preliminary data.</text>
</comment>
<dbReference type="InterPro" id="IPR029068">
    <property type="entry name" value="Glyas_Bleomycin-R_OHBP_Dase"/>
</dbReference>
<evidence type="ECO:0000259" key="1">
    <source>
        <dbReference type="PROSITE" id="PS51819"/>
    </source>
</evidence>
<proteinExistence type="predicted"/>
<accession>A0A9P4Q6F0</accession>
<dbReference type="Proteomes" id="UP000799441">
    <property type="component" value="Unassembled WGS sequence"/>
</dbReference>
<dbReference type="Gene3D" id="3.10.180.10">
    <property type="entry name" value="2,3-Dihydroxybiphenyl 1,2-Dioxygenase, domain 1"/>
    <property type="match status" value="1"/>
</dbReference>
<keyword evidence="3" id="KW-1185">Reference proteome</keyword>
<organism evidence="2 3">
    <name type="scientific">Polychaeton citri CBS 116435</name>
    <dbReference type="NCBI Taxonomy" id="1314669"/>
    <lineage>
        <taxon>Eukaryota</taxon>
        <taxon>Fungi</taxon>
        <taxon>Dikarya</taxon>
        <taxon>Ascomycota</taxon>
        <taxon>Pezizomycotina</taxon>
        <taxon>Dothideomycetes</taxon>
        <taxon>Dothideomycetidae</taxon>
        <taxon>Capnodiales</taxon>
        <taxon>Capnodiaceae</taxon>
        <taxon>Polychaeton</taxon>
    </lineage>
</organism>
<dbReference type="SUPFAM" id="SSF54593">
    <property type="entry name" value="Glyoxalase/Bleomycin resistance protein/Dihydroxybiphenyl dioxygenase"/>
    <property type="match status" value="1"/>
</dbReference>
<reference evidence="2" key="1">
    <citation type="journal article" date="2020" name="Stud. Mycol.">
        <title>101 Dothideomycetes genomes: a test case for predicting lifestyles and emergence of pathogens.</title>
        <authorList>
            <person name="Haridas S."/>
            <person name="Albert R."/>
            <person name="Binder M."/>
            <person name="Bloem J."/>
            <person name="Labutti K."/>
            <person name="Salamov A."/>
            <person name="Andreopoulos B."/>
            <person name="Baker S."/>
            <person name="Barry K."/>
            <person name="Bills G."/>
            <person name="Bluhm B."/>
            <person name="Cannon C."/>
            <person name="Castanera R."/>
            <person name="Culley D."/>
            <person name="Daum C."/>
            <person name="Ezra D."/>
            <person name="Gonzalez J."/>
            <person name="Henrissat B."/>
            <person name="Kuo A."/>
            <person name="Liang C."/>
            <person name="Lipzen A."/>
            <person name="Lutzoni F."/>
            <person name="Magnuson J."/>
            <person name="Mondo S."/>
            <person name="Nolan M."/>
            <person name="Ohm R."/>
            <person name="Pangilinan J."/>
            <person name="Park H.-J."/>
            <person name="Ramirez L."/>
            <person name="Alfaro M."/>
            <person name="Sun H."/>
            <person name="Tritt A."/>
            <person name="Yoshinaga Y."/>
            <person name="Zwiers L.-H."/>
            <person name="Turgeon B."/>
            <person name="Goodwin S."/>
            <person name="Spatafora J."/>
            <person name="Crous P."/>
            <person name="Grigoriev I."/>
        </authorList>
    </citation>
    <scope>NUCLEOTIDE SEQUENCE</scope>
    <source>
        <strain evidence="2">CBS 116435</strain>
    </source>
</reference>
<protein>
    <recommendedName>
        <fullName evidence="1">VOC domain-containing protein</fullName>
    </recommendedName>
</protein>
<name>A0A9P4Q6F0_9PEZI</name>
<dbReference type="EMBL" id="MU003790">
    <property type="protein sequence ID" value="KAF2721458.1"/>
    <property type="molecule type" value="Genomic_DNA"/>
</dbReference>